<dbReference type="EC" id="1.1.1.219" evidence="5"/>
<organism evidence="10 11">
    <name type="scientific">Apatococcus lobatus</name>
    <dbReference type="NCBI Taxonomy" id="904363"/>
    <lineage>
        <taxon>Eukaryota</taxon>
        <taxon>Viridiplantae</taxon>
        <taxon>Chlorophyta</taxon>
        <taxon>core chlorophytes</taxon>
        <taxon>Trebouxiophyceae</taxon>
        <taxon>Chlorellales</taxon>
        <taxon>Chlorellaceae</taxon>
        <taxon>Apatococcus</taxon>
    </lineage>
</organism>
<dbReference type="GO" id="GO:0009813">
    <property type="term" value="P:flavonoid biosynthetic process"/>
    <property type="evidence" value="ECO:0007669"/>
    <property type="project" value="UniProtKB-KW"/>
</dbReference>
<comment type="catalytic activity">
    <reaction evidence="7">
        <text>(2S)-flavan-4-ol + NADP(+) = (2S)-flavanone + NADPH + H(+)</text>
        <dbReference type="Rhea" id="RHEA:11228"/>
        <dbReference type="ChEBI" id="CHEBI:15378"/>
        <dbReference type="ChEBI" id="CHEBI:15605"/>
        <dbReference type="ChEBI" id="CHEBI:15606"/>
        <dbReference type="ChEBI" id="CHEBI:57783"/>
        <dbReference type="ChEBI" id="CHEBI:58349"/>
        <dbReference type="EC" id="1.1.1.234"/>
    </reaction>
</comment>
<name>A0AAW1S6N5_9CHLO</name>
<keyword evidence="1" id="KW-0560">Oxidoreductase</keyword>
<evidence type="ECO:0000256" key="5">
    <source>
        <dbReference type="ARBA" id="ARBA00039057"/>
    </source>
</evidence>
<keyword evidence="11" id="KW-1185">Reference proteome</keyword>
<dbReference type="PANTHER" id="PTHR10366">
    <property type="entry name" value="NAD DEPENDENT EPIMERASE/DEHYDRATASE"/>
    <property type="match status" value="1"/>
</dbReference>
<dbReference type="PANTHER" id="PTHR10366:SF564">
    <property type="entry name" value="STEROL-4-ALPHA-CARBOXYLATE 3-DEHYDROGENASE, DECARBOXYLATING"/>
    <property type="match status" value="1"/>
</dbReference>
<dbReference type="GO" id="GO:0045552">
    <property type="term" value="F:dihydroflavanol 4-reductase activity"/>
    <property type="evidence" value="ECO:0007669"/>
    <property type="project" value="UniProtKB-EC"/>
</dbReference>
<evidence type="ECO:0000256" key="3">
    <source>
        <dbReference type="ARBA" id="ARBA00023445"/>
    </source>
</evidence>
<dbReference type="InterPro" id="IPR050425">
    <property type="entry name" value="NAD(P)_dehydrat-like"/>
</dbReference>
<dbReference type="SUPFAM" id="SSF51735">
    <property type="entry name" value="NAD(P)-binding Rossmann-fold domains"/>
    <property type="match status" value="1"/>
</dbReference>
<dbReference type="FunFam" id="3.40.50.720:FF:000085">
    <property type="entry name" value="Dihydroflavonol reductase"/>
    <property type="match status" value="1"/>
</dbReference>
<dbReference type="Gene3D" id="3.40.50.720">
    <property type="entry name" value="NAD(P)-binding Rossmann-like Domain"/>
    <property type="match status" value="1"/>
</dbReference>
<evidence type="ECO:0000256" key="1">
    <source>
        <dbReference type="ARBA" id="ARBA00023002"/>
    </source>
</evidence>
<comment type="catalytic activity">
    <reaction evidence="8">
        <text>a (2R,3S,4S)-leucoanthocyanidin + NADP(+) = a (2R,3R)-dihydroflavonol + NADPH + H(+)</text>
        <dbReference type="Rhea" id="RHEA:54444"/>
        <dbReference type="ChEBI" id="CHEBI:15378"/>
        <dbReference type="ChEBI" id="CHEBI:57783"/>
        <dbReference type="ChEBI" id="CHEBI:58349"/>
        <dbReference type="ChEBI" id="CHEBI:138176"/>
        <dbReference type="ChEBI" id="CHEBI:138188"/>
        <dbReference type="EC" id="1.1.1.219"/>
    </reaction>
</comment>
<evidence type="ECO:0000259" key="9">
    <source>
        <dbReference type="Pfam" id="PF01370"/>
    </source>
</evidence>
<dbReference type="Pfam" id="PF01370">
    <property type="entry name" value="Epimerase"/>
    <property type="match status" value="1"/>
</dbReference>
<dbReference type="AlphaFoldDB" id="A0AAW1S6N5"/>
<keyword evidence="2" id="KW-0284">Flavonoid biosynthesis</keyword>
<feature type="domain" description="NAD-dependent epimerase/dehydratase" evidence="9">
    <location>
        <begin position="6"/>
        <end position="243"/>
    </location>
</feature>
<evidence type="ECO:0000313" key="10">
    <source>
        <dbReference type="EMBL" id="KAK9841363.1"/>
    </source>
</evidence>
<proteinExistence type="inferred from homology"/>
<dbReference type="EMBL" id="JALJOS010000003">
    <property type="protein sequence ID" value="KAK9841363.1"/>
    <property type="molecule type" value="Genomic_DNA"/>
</dbReference>
<evidence type="ECO:0000256" key="2">
    <source>
        <dbReference type="ARBA" id="ARBA00023241"/>
    </source>
</evidence>
<evidence type="ECO:0000256" key="6">
    <source>
        <dbReference type="ARBA" id="ARBA00042087"/>
    </source>
</evidence>
<dbReference type="GO" id="GO:0047890">
    <property type="term" value="F:flavanone 4-reductase activity"/>
    <property type="evidence" value="ECO:0007669"/>
    <property type="project" value="UniProtKB-EC"/>
</dbReference>
<evidence type="ECO:0000256" key="8">
    <source>
        <dbReference type="ARBA" id="ARBA00049132"/>
    </source>
</evidence>
<evidence type="ECO:0000256" key="4">
    <source>
        <dbReference type="ARBA" id="ARBA00039055"/>
    </source>
</evidence>
<evidence type="ECO:0000256" key="7">
    <source>
        <dbReference type="ARBA" id="ARBA00048870"/>
    </source>
</evidence>
<dbReference type="InterPro" id="IPR036291">
    <property type="entry name" value="NAD(P)-bd_dom_sf"/>
</dbReference>
<protein>
    <recommendedName>
        <fullName evidence="6">Flavanone 4-reductase</fullName>
        <ecNumber evidence="5">1.1.1.219</ecNumber>
        <ecNumber evidence="4">1.1.1.234</ecNumber>
    </recommendedName>
</protein>
<dbReference type="Proteomes" id="UP001438707">
    <property type="component" value="Unassembled WGS sequence"/>
</dbReference>
<gene>
    <name evidence="10" type="ORF">WJX74_004546</name>
</gene>
<evidence type="ECO:0000313" key="11">
    <source>
        <dbReference type="Proteomes" id="UP001438707"/>
    </source>
</evidence>
<reference evidence="10 11" key="1">
    <citation type="journal article" date="2024" name="Nat. Commun.">
        <title>Phylogenomics reveals the evolutionary origins of lichenization in chlorophyte algae.</title>
        <authorList>
            <person name="Puginier C."/>
            <person name="Libourel C."/>
            <person name="Otte J."/>
            <person name="Skaloud P."/>
            <person name="Haon M."/>
            <person name="Grisel S."/>
            <person name="Petersen M."/>
            <person name="Berrin J.G."/>
            <person name="Delaux P.M."/>
            <person name="Dal Grande F."/>
            <person name="Keller J."/>
        </authorList>
    </citation>
    <scope>NUCLEOTIDE SEQUENCE [LARGE SCALE GENOMIC DNA]</scope>
    <source>
        <strain evidence="10 11">SAG 2145</strain>
    </source>
</reference>
<accession>A0AAW1S6N5</accession>
<dbReference type="EC" id="1.1.1.234" evidence="4"/>
<comment type="similarity">
    <text evidence="3">Belongs to the NAD(P)-dependent epimerase/dehydratase family. Dihydroflavonol-4-reductase subfamily.</text>
</comment>
<sequence>MVRTAVVTGASGYVATELVKQLLEKGYDVRATVRSVSAKEKVRHLELLGQALPGNLVLCEGDLLKPGSFDEAVKGADYVFHTASPFVAGKPEDPEEFFVKPAVEGTKNVLSSVLKHKDTVKRVVITSSFAAIVKPEGGPANGKVYTPEEWNTESTLETGAYRVSKTQAERAAWDFCNHHGIDLVTINPTYVLGPVTSRRVDAQSVQNFIDVLEGRGAPLMMWMVDVRDVARAHVRAAELPQAKGRYLCSVEMTTTPREVSDLLSARFPEYDFLQLHEGKKFQHNDCSKTAKDLGFNITPPEHSSHPSQKALGGEGRKLATSADEMHPPCQAACCFQGHGGS</sequence>
<dbReference type="InterPro" id="IPR001509">
    <property type="entry name" value="Epimerase_deHydtase"/>
</dbReference>
<comment type="caution">
    <text evidence="10">The sequence shown here is derived from an EMBL/GenBank/DDBJ whole genome shotgun (WGS) entry which is preliminary data.</text>
</comment>